<comment type="similarity">
    <text evidence="1">Belongs to the universal stress protein A family.</text>
</comment>
<accession>A0A6L6QBZ6</accession>
<name>A0A6L6QBZ6_9BURK</name>
<dbReference type="PANTHER" id="PTHR46268">
    <property type="entry name" value="STRESS RESPONSE PROTEIN NHAX"/>
    <property type="match status" value="1"/>
</dbReference>
<feature type="domain" description="UspA" evidence="2">
    <location>
        <begin position="160"/>
        <end position="282"/>
    </location>
</feature>
<evidence type="ECO:0000313" key="4">
    <source>
        <dbReference type="Proteomes" id="UP000472320"/>
    </source>
</evidence>
<dbReference type="Proteomes" id="UP000472320">
    <property type="component" value="Unassembled WGS sequence"/>
</dbReference>
<dbReference type="SUPFAM" id="SSF52402">
    <property type="entry name" value="Adenine nucleotide alpha hydrolases-like"/>
    <property type="match status" value="2"/>
</dbReference>
<dbReference type="CDD" id="cd00293">
    <property type="entry name" value="USP-like"/>
    <property type="match status" value="1"/>
</dbReference>
<dbReference type="OrthoDB" id="9804721at2"/>
<dbReference type="EMBL" id="WNKX01000003">
    <property type="protein sequence ID" value="MTW10038.1"/>
    <property type="molecule type" value="Genomic_DNA"/>
</dbReference>
<dbReference type="Gene3D" id="3.40.50.12370">
    <property type="match status" value="1"/>
</dbReference>
<evidence type="ECO:0000313" key="3">
    <source>
        <dbReference type="EMBL" id="MTW10038.1"/>
    </source>
</evidence>
<dbReference type="InterPro" id="IPR006015">
    <property type="entry name" value="Universal_stress_UspA"/>
</dbReference>
<evidence type="ECO:0000259" key="2">
    <source>
        <dbReference type="Pfam" id="PF00582"/>
    </source>
</evidence>
<dbReference type="PRINTS" id="PR01438">
    <property type="entry name" value="UNVRSLSTRESS"/>
</dbReference>
<dbReference type="AlphaFoldDB" id="A0A6L6QBZ6"/>
<evidence type="ECO:0000256" key="1">
    <source>
        <dbReference type="ARBA" id="ARBA00008791"/>
    </source>
</evidence>
<proteinExistence type="inferred from homology"/>
<reference evidence="3 4" key="1">
    <citation type="submission" date="2019-11" db="EMBL/GenBank/DDBJ databases">
        <title>Type strains purchased from KCTC, JCM and DSMZ.</title>
        <authorList>
            <person name="Lu H."/>
        </authorList>
    </citation>
    <scope>NUCLEOTIDE SEQUENCE [LARGE SCALE GENOMIC DNA]</scope>
    <source>
        <strain evidence="3 4">JCM 31587</strain>
    </source>
</reference>
<dbReference type="Pfam" id="PF00582">
    <property type="entry name" value="Usp"/>
    <property type="match status" value="1"/>
</dbReference>
<keyword evidence="4" id="KW-1185">Reference proteome</keyword>
<organism evidence="3 4">
    <name type="scientific">Massilia eburnea</name>
    <dbReference type="NCBI Taxonomy" id="1776165"/>
    <lineage>
        <taxon>Bacteria</taxon>
        <taxon>Pseudomonadati</taxon>
        <taxon>Pseudomonadota</taxon>
        <taxon>Betaproteobacteria</taxon>
        <taxon>Burkholderiales</taxon>
        <taxon>Oxalobacteraceae</taxon>
        <taxon>Telluria group</taxon>
        <taxon>Massilia</taxon>
    </lineage>
</organism>
<dbReference type="InterPro" id="IPR006016">
    <property type="entry name" value="UspA"/>
</dbReference>
<comment type="caution">
    <text evidence="3">The sequence shown here is derived from an EMBL/GenBank/DDBJ whole genome shotgun (WGS) entry which is preliminary data.</text>
</comment>
<protein>
    <submittedName>
        <fullName evidence="3">Universal stress protein</fullName>
    </submittedName>
</protein>
<dbReference type="PANTHER" id="PTHR46268:SF15">
    <property type="entry name" value="UNIVERSAL STRESS PROTEIN HP_0031"/>
    <property type="match status" value="1"/>
</dbReference>
<sequence length="283" mass="29944">MEVAVYKTIVLHADASRSAPTRLQLAALIAEQQQAHLVCSAMTGISRYVYRGHDPVPHDVIRADLAQLATARARKVLVEHARLAGTHGVASYEERLVNDDAYGGLVLQSRYADLVILGQADRDDPATGASQQGLPEYVILNGCCPVLVVPFAGHFASIGKNILVAWDGSLHAARAIKNALPLLVNAGRVIVTMVDPVIGDDDHGEEPGADIALHLARHGAAVETQAIASDGDVGEALMAAADRAQSDLLVMGAYGHSRLHEIMLGGATRTVLEMATLPVLLSR</sequence>
<gene>
    <name evidence="3" type="ORF">GM658_05440</name>
</gene>